<name>A0ABR9ZS31_9FIRM</name>
<dbReference type="Gene3D" id="3.20.20.140">
    <property type="entry name" value="Metal-dependent hydrolases"/>
    <property type="match status" value="1"/>
</dbReference>
<dbReference type="Pfam" id="PF01026">
    <property type="entry name" value="TatD_DNase"/>
    <property type="match status" value="1"/>
</dbReference>
<evidence type="ECO:0000256" key="1">
    <source>
        <dbReference type="ARBA" id="ARBA00022723"/>
    </source>
</evidence>
<protein>
    <submittedName>
        <fullName evidence="3">TatD family hydrolase</fullName>
    </submittedName>
</protein>
<accession>A0ABR9ZS31</accession>
<dbReference type="GO" id="GO:0016787">
    <property type="term" value="F:hydrolase activity"/>
    <property type="evidence" value="ECO:0007669"/>
    <property type="project" value="UniProtKB-KW"/>
</dbReference>
<dbReference type="PROSITE" id="PS01091">
    <property type="entry name" value="TATD_3"/>
    <property type="match status" value="1"/>
</dbReference>
<dbReference type="CDD" id="cd01310">
    <property type="entry name" value="TatD_DNAse"/>
    <property type="match status" value="1"/>
</dbReference>
<keyword evidence="4" id="KW-1185">Reference proteome</keyword>
<dbReference type="InterPro" id="IPR001130">
    <property type="entry name" value="TatD-like"/>
</dbReference>
<evidence type="ECO:0000313" key="4">
    <source>
        <dbReference type="Proteomes" id="UP000614200"/>
    </source>
</evidence>
<dbReference type="PROSITE" id="PS01137">
    <property type="entry name" value="TATD_1"/>
    <property type="match status" value="1"/>
</dbReference>
<dbReference type="PROSITE" id="PS01090">
    <property type="entry name" value="TATD_2"/>
    <property type="match status" value="1"/>
</dbReference>
<dbReference type="PANTHER" id="PTHR46124">
    <property type="entry name" value="D-AMINOACYL-TRNA DEACYLASE"/>
    <property type="match status" value="1"/>
</dbReference>
<organism evidence="3 4">
    <name type="scientific">Fusibacter ferrireducens</name>
    <dbReference type="NCBI Taxonomy" id="2785058"/>
    <lineage>
        <taxon>Bacteria</taxon>
        <taxon>Bacillati</taxon>
        <taxon>Bacillota</taxon>
        <taxon>Clostridia</taxon>
        <taxon>Eubacteriales</taxon>
        <taxon>Eubacteriales Family XII. Incertae Sedis</taxon>
        <taxon>Fusibacter</taxon>
    </lineage>
</organism>
<dbReference type="InterPro" id="IPR015991">
    <property type="entry name" value="TatD/YcfH-like"/>
</dbReference>
<sequence>MLFDSHAHIDSEQFDHDRDLVIRRAQLNDISYIMNPGADFESSERAVALAEKYDFIYAAVGVHPHDVETMDDQMLASLKTMAQKEKVKAIGEIGLDYYRDLSPRTLQKKWFVAQLRLAKALDMPVIIHDRDANDDVLRLLKEEQAFETGVLMHCFSGSKELARQYVALGAYISIAGPLTFKNARKAVEVVETVPVERLMIETDSPYLTPEPFRGKRNESMYVKYVCQKMADIKGISYEQLAEITLNNAKAYFKIE</sequence>
<comment type="caution">
    <text evidence="3">The sequence shown here is derived from an EMBL/GenBank/DDBJ whole genome shotgun (WGS) entry which is preliminary data.</text>
</comment>
<dbReference type="RefSeq" id="WP_194701511.1">
    <property type="nucleotide sequence ID" value="NZ_JADKNH010000005.1"/>
</dbReference>
<dbReference type="InterPro" id="IPR018228">
    <property type="entry name" value="DNase_TatD-rel_CS"/>
</dbReference>
<keyword evidence="1" id="KW-0479">Metal-binding</keyword>
<evidence type="ECO:0000256" key="2">
    <source>
        <dbReference type="ARBA" id="ARBA00022801"/>
    </source>
</evidence>
<dbReference type="NCBIfam" id="TIGR00010">
    <property type="entry name" value="YchF/TatD family DNA exonuclease"/>
    <property type="match status" value="1"/>
</dbReference>
<dbReference type="PANTHER" id="PTHR46124:SF2">
    <property type="entry name" value="D-AMINOACYL-TRNA DEACYLASE"/>
    <property type="match status" value="1"/>
</dbReference>
<dbReference type="SUPFAM" id="SSF51556">
    <property type="entry name" value="Metallo-dependent hydrolases"/>
    <property type="match status" value="1"/>
</dbReference>
<keyword evidence="2 3" id="KW-0378">Hydrolase</keyword>
<dbReference type="PIRSF" id="PIRSF005902">
    <property type="entry name" value="DNase_TatD"/>
    <property type="match status" value="1"/>
</dbReference>
<gene>
    <name evidence="3" type="ORF">ISU02_09065</name>
</gene>
<evidence type="ECO:0000313" key="3">
    <source>
        <dbReference type="EMBL" id="MBF4693269.1"/>
    </source>
</evidence>
<dbReference type="EMBL" id="JADKNH010000005">
    <property type="protein sequence ID" value="MBF4693269.1"/>
    <property type="molecule type" value="Genomic_DNA"/>
</dbReference>
<proteinExistence type="predicted"/>
<dbReference type="InterPro" id="IPR032466">
    <property type="entry name" value="Metal_Hydrolase"/>
</dbReference>
<reference evidence="3 4" key="1">
    <citation type="submission" date="2020-11" db="EMBL/GenBank/DDBJ databases">
        <title>Fusibacter basophilias sp. nov.</title>
        <authorList>
            <person name="Qiu D."/>
        </authorList>
    </citation>
    <scope>NUCLEOTIDE SEQUENCE [LARGE SCALE GENOMIC DNA]</scope>
    <source>
        <strain evidence="3 4">Q10-2</strain>
    </source>
</reference>
<dbReference type="Proteomes" id="UP000614200">
    <property type="component" value="Unassembled WGS sequence"/>
</dbReference>